<gene>
    <name evidence="1" type="ORF">R2APBS1_1876</name>
</gene>
<dbReference type="Proteomes" id="UP000011859">
    <property type="component" value="Chromosome"/>
</dbReference>
<reference evidence="1 2" key="1">
    <citation type="submission" date="2012-04" db="EMBL/GenBank/DDBJ databases">
        <title>Complete genome of Rhodanobacter sp. 2APBS1.</title>
        <authorList>
            <consortium name="US DOE Joint Genome Institute"/>
            <person name="Huntemann M."/>
            <person name="Wei C.-L."/>
            <person name="Han J."/>
            <person name="Detter J.C."/>
            <person name="Han C."/>
            <person name="Tapia R."/>
            <person name="Munk A.C.C."/>
            <person name="Chen A."/>
            <person name="Krypides N."/>
            <person name="Mavromatis K."/>
            <person name="Markowitz V."/>
            <person name="Szeto E."/>
            <person name="Ivanova N."/>
            <person name="Mikhailova N."/>
            <person name="Ovchinnikova G."/>
            <person name="Pagani I."/>
            <person name="Pati A."/>
            <person name="Goodwin L."/>
            <person name="Peters L."/>
            <person name="Pitluck S."/>
            <person name="Woyke T."/>
            <person name="Prakash O."/>
            <person name="Elkins J."/>
            <person name="Brown S."/>
            <person name="Palumbo A."/>
            <person name="Hemme C."/>
            <person name="Zhou J."/>
            <person name="Watson D."/>
            <person name="Jardine P."/>
            <person name="Kostka J."/>
            <person name="Green S."/>
        </authorList>
    </citation>
    <scope>NUCLEOTIDE SEQUENCE [LARGE SCALE GENOMIC DNA]</scope>
    <source>
        <strain evidence="1 2">2APBS1</strain>
    </source>
</reference>
<protein>
    <submittedName>
        <fullName evidence="1">Uncharacterized protein</fullName>
    </submittedName>
</protein>
<dbReference type="KEGG" id="rhd:R2APBS1_1876"/>
<name>M4NE14_9GAMM</name>
<accession>M4NE14</accession>
<dbReference type="STRING" id="666685.R2APBS1_1876"/>
<evidence type="ECO:0000313" key="1">
    <source>
        <dbReference type="EMBL" id="AGG89000.1"/>
    </source>
</evidence>
<proteinExistence type="predicted"/>
<dbReference type="AlphaFoldDB" id="M4NE14"/>
<sequence>MDEYRLRELTTVDGNTHQVPVGISYMRAAHLWRVTFASRRFGQQYFPASDTVVGLAKAVTELERRRRAMRRAGELKHTDKVERDHKSVRTGRPGVMFSWSSRNRAFFEAKASSLPYGRTLRFPLRGEDCDDPEAICRLWALAVATRDYLVFELSQGRGEAVTKLTVNTLPEKVRRRARMLEFTPTAHRRILADIRRMRPR</sequence>
<organism evidence="1 2">
    <name type="scientific">Rhodanobacter denitrificans</name>
    <dbReference type="NCBI Taxonomy" id="666685"/>
    <lineage>
        <taxon>Bacteria</taxon>
        <taxon>Pseudomonadati</taxon>
        <taxon>Pseudomonadota</taxon>
        <taxon>Gammaproteobacteria</taxon>
        <taxon>Lysobacterales</taxon>
        <taxon>Rhodanobacteraceae</taxon>
        <taxon>Rhodanobacter</taxon>
    </lineage>
</organism>
<dbReference type="HOGENOM" id="CLU_1365313_0_0_6"/>
<evidence type="ECO:0000313" key="2">
    <source>
        <dbReference type="Proteomes" id="UP000011859"/>
    </source>
</evidence>
<keyword evidence="2" id="KW-1185">Reference proteome</keyword>
<dbReference type="EMBL" id="CP003470">
    <property type="protein sequence ID" value="AGG89000.1"/>
    <property type="molecule type" value="Genomic_DNA"/>
</dbReference>